<dbReference type="InterPro" id="IPR009057">
    <property type="entry name" value="Homeodomain-like_sf"/>
</dbReference>
<organism evidence="8 9">
    <name type="scientific">Diaphorina citri</name>
    <name type="common">Asian citrus psyllid</name>
    <dbReference type="NCBI Taxonomy" id="121845"/>
    <lineage>
        <taxon>Eukaryota</taxon>
        <taxon>Metazoa</taxon>
        <taxon>Ecdysozoa</taxon>
        <taxon>Arthropoda</taxon>
        <taxon>Hexapoda</taxon>
        <taxon>Insecta</taxon>
        <taxon>Pterygota</taxon>
        <taxon>Neoptera</taxon>
        <taxon>Paraneoptera</taxon>
        <taxon>Hemiptera</taxon>
        <taxon>Sternorrhyncha</taxon>
        <taxon>Psylloidea</taxon>
        <taxon>Psyllidae</taxon>
        <taxon>Diaphorininae</taxon>
        <taxon>Diaphorina</taxon>
    </lineage>
</organism>
<evidence type="ECO:0000259" key="7">
    <source>
        <dbReference type="PROSITE" id="PS51253"/>
    </source>
</evidence>
<evidence type="ECO:0000256" key="4">
    <source>
        <dbReference type="PROSITE-ProRule" id="PRU00320"/>
    </source>
</evidence>
<dbReference type="KEGG" id="dci:103521868"/>
<feature type="compositionally biased region" description="Polar residues" evidence="5">
    <location>
        <begin position="280"/>
        <end position="299"/>
    </location>
</feature>
<keyword evidence="2 4" id="KW-0238">DNA-binding</keyword>
<sequence>MVRNYKRKTSWQSWSEESMSQAIIAVRSGEMSLRTAANTHNVPKTTLERKLKKEGDPQTAAHKSLGRFKPVFSDDQEMMLKNYILQMESRLFGLTILDLRSLAYQFAKMNGIQHPFSVQEELAGEDWVEQFLKRQADISLRTPEPTSAARAAAFNRESVKKFFGLLEELVDKYEFPPSRVYNCDETGISTVPNKRSKILSLKGKKQVGSLSSAERGTLITAEICFSLACWRNLSISMNFLPVECTTAMRLVSAPYRTRDRRFSHSKEISKLGRYRRQNVEHSSQPKSVLMQLGNTSHPY</sequence>
<reference evidence="9" key="1">
    <citation type="submission" date="2025-08" db="UniProtKB">
        <authorList>
            <consortium name="RefSeq"/>
        </authorList>
    </citation>
    <scope>IDENTIFICATION</scope>
</reference>
<dbReference type="PROSITE" id="PS51253">
    <property type="entry name" value="HTH_CENPB"/>
    <property type="match status" value="1"/>
</dbReference>
<feature type="domain" description="HTH psq-type" evidence="6">
    <location>
        <begin position="1"/>
        <end position="57"/>
    </location>
</feature>
<evidence type="ECO:0000256" key="1">
    <source>
        <dbReference type="ARBA" id="ARBA00004123"/>
    </source>
</evidence>
<dbReference type="GO" id="GO:0005634">
    <property type="term" value="C:nucleus"/>
    <property type="evidence" value="ECO:0007669"/>
    <property type="project" value="UniProtKB-SubCell"/>
</dbReference>
<feature type="DNA-binding region" description="H-T-H motif" evidence="4">
    <location>
        <begin position="33"/>
        <end position="53"/>
    </location>
</feature>
<evidence type="ECO:0000259" key="6">
    <source>
        <dbReference type="PROSITE" id="PS50960"/>
    </source>
</evidence>
<dbReference type="InterPro" id="IPR006600">
    <property type="entry name" value="HTH_CenpB_DNA-bd_dom"/>
</dbReference>
<dbReference type="Pfam" id="PF05225">
    <property type="entry name" value="HTH_psq"/>
    <property type="match status" value="1"/>
</dbReference>
<comment type="subcellular location">
    <subcellularLocation>
        <location evidence="1 4">Nucleus</location>
    </subcellularLocation>
</comment>
<proteinExistence type="predicted"/>
<dbReference type="PaxDb" id="121845-A0A3Q0JIB2"/>
<evidence type="ECO:0000313" key="8">
    <source>
        <dbReference type="Proteomes" id="UP000079169"/>
    </source>
</evidence>
<dbReference type="Proteomes" id="UP000079169">
    <property type="component" value="Unplaced"/>
</dbReference>
<dbReference type="GeneID" id="103521868"/>
<dbReference type="AlphaFoldDB" id="A0A3Q0JIB2"/>
<keyword evidence="3 4" id="KW-0539">Nucleus</keyword>
<evidence type="ECO:0000256" key="2">
    <source>
        <dbReference type="ARBA" id="ARBA00023125"/>
    </source>
</evidence>
<evidence type="ECO:0000313" key="9">
    <source>
        <dbReference type="RefSeq" id="XP_026688144.1"/>
    </source>
</evidence>
<dbReference type="RefSeq" id="XP_026688144.1">
    <property type="nucleotide sequence ID" value="XM_026832343.1"/>
</dbReference>
<dbReference type="STRING" id="121845.A0A3Q0JIB2"/>
<dbReference type="Gene3D" id="1.10.10.60">
    <property type="entry name" value="Homeodomain-like"/>
    <property type="match status" value="1"/>
</dbReference>
<keyword evidence="8" id="KW-1185">Reference proteome</keyword>
<protein>
    <submittedName>
        <fullName evidence="9">Uncharacterized protein LOC103521868</fullName>
    </submittedName>
</protein>
<gene>
    <name evidence="9" type="primary">LOC103521868</name>
</gene>
<evidence type="ECO:0000256" key="5">
    <source>
        <dbReference type="SAM" id="MobiDB-lite"/>
    </source>
</evidence>
<name>A0A3Q0JIB2_DIACI</name>
<dbReference type="PROSITE" id="PS50960">
    <property type="entry name" value="HTH_PSQ"/>
    <property type="match status" value="1"/>
</dbReference>
<feature type="domain" description="HTH CENPB-type" evidence="7">
    <location>
        <begin position="64"/>
        <end position="141"/>
    </location>
</feature>
<feature type="region of interest" description="Disordered" evidence="5">
    <location>
        <begin position="273"/>
        <end position="299"/>
    </location>
</feature>
<evidence type="ECO:0000256" key="3">
    <source>
        <dbReference type="ARBA" id="ARBA00023242"/>
    </source>
</evidence>
<accession>A0A3Q0JIB2</accession>
<dbReference type="GO" id="GO:0003677">
    <property type="term" value="F:DNA binding"/>
    <property type="evidence" value="ECO:0007669"/>
    <property type="project" value="UniProtKB-UniRule"/>
</dbReference>
<dbReference type="InterPro" id="IPR007889">
    <property type="entry name" value="HTH_Psq"/>
</dbReference>
<dbReference type="SUPFAM" id="SSF46689">
    <property type="entry name" value="Homeodomain-like"/>
    <property type="match status" value="1"/>
</dbReference>